<dbReference type="AlphaFoldDB" id="A0A0L0UTM6"/>
<dbReference type="EMBL" id="AJIL01000278">
    <property type="protein sequence ID" value="KNE90074.1"/>
    <property type="molecule type" value="Genomic_DNA"/>
</dbReference>
<gene>
    <name evidence="1" type="ORF">PSTG_16479</name>
</gene>
<organism evidence="1 2">
    <name type="scientific">Puccinia striiformis f. sp. tritici PST-78</name>
    <dbReference type="NCBI Taxonomy" id="1165861"/>
    <lineage>
        <taxon>Eukaryota</taxon>
        <taxon>Fungi</taxon>
        <taxon>Dikarya</taxon>
        <taxon>Basidiomycota</taxon>
        <taxon>Pucciniomycotina</taxon>
        <taxon>Pucciniomycetes</taxon>
        <taxon>Pucciniales</taxon>
        <taxon>Pucciniaceae</taxon>
        <taxon>Puccinia</taxon>
    </lineage>
</organism>
<reference evidence="2" key="1">
    <citation type="submission" date="2014-03" db="EMBL/GenBank/DDBJ databases">
        <title>The Genome Sequence of Puccinia striiformis f. sp. tritici PST-78.</title>
        <authorList>
            <consortium name="The Broad Institute Genome Sequencing Platform"/>
            <person name="Cuomo C."/>
            <person name="Hulbert S."/>
            <person name="Chen X."/>
            <person name="Walker B."/>
            <person name="Young S.K."/>
            <person name="Zeng Q."/>
            <person name="Gargeya S."/>
            <person name="Fitzgerald M."/>
            <person name="Haas B."/>
            <person name="Abouelleil A."/>
            <person name="Alvarado L."/>
            <person name="Arachchi H.M."/>
            <person name="Berlin A.M."/>
            <person name="Chapman S.B."/>
            <person name="Goldberg J."/>
            <person name="Griggs A."/>
            <person name="Gujja S."/>
            <person name="Hansen M."/>
            <person name="Howarth C."/>
            <person name="Imamovic A."/>
            <person name="Larimer J."/>
            <person name="McCowan C."/>
            <person name="Montmayeur A."/>
            <person name="Murphy C."/>
            <person name="Neiman D."/>
            <person name="Pearson M."/>
            <person name="Priest M."/>
            <person name="Roberts A."/>
            <person name="Saif S."/>
            <person name="Shea T."/>
            <person name="Sisk P."/>
            <person name="Sykes S."/>
            <person name="Wortman J."/>
            <person name="Nusbaum C."/>
            <person name="Birren B."/>
        </authorList>
    </citation>
    <scope>NUCLEOTIDE SEQUENCE [LARGE SCALE GENOMIC DNA]</scope>
    <source>
        <strain evidence="2">race PST-78</strain>
    </source>
</reference>
<name>A0A0L0UTM6_9BASI</name>
<accession>A0A0L0UTM6</accession>
<evidence type="ECO:0000313" key="1">
    <source>
        <dbReference type="EMBL" id="KNE90074.1"/>
    </source>
</evidence>
<comment type="caution">
    <text evidence="1">The sequence shown here is derived from an EMBL/GenBank/DDBJ whole genome shotgun (WGS) entry which is preliminary data.</text>
</comment>
<keyword evidence="2" id="KW-1185">Reference proteome</keyword>
<sequence>MTLLTCPRPATAAPLLTYFRDLLAKNVSGSGTVQLDVMVVQLLLQMMKQQQLLLKNFQKLANRVKSLKLKQMTRPSPPVVISYTSATGKWSGPPPPPSKEQLVFSCPGQTTIHTNPLKAVDQNLVVDKAHVVLGDLNTRVRGEKVVIKAGRTQPSGDLTFFSKNQHQKDWLNHNKHLWSKKIHEDLEASPSTYSTLAHSVPIDFNSEKAQRKIDIAAANDFLSKKIFKIWWLGGTRDFGRPKKAGSIIISLADPNLADTPIRQGSIYLNSLNH</sequence>
<proteinExistence type="predicted"/>
<dbReference type="STRING" id="1165861.A0A0L0UTM6"/>
<dbReference type="Proteomes" id="UP000054564">
    <property type="component" value="Unassembled WGS sequence"/>
</dbReference>
<evidence type="ECO:0000313" key="2">
    <source>
        <dbReference type="Proteomes" id="UP000054564"/>
    </source>
</evidence>
<protein>
    <submittedName>
        <fullName evidence="1">Uncharacterized protein</fullName>
    </submittedName>
</protein>